<sequence>MSPVPRTRSIGGAAPERRQTSSNQIADRVFDALPRAAVEAFTGRDAPVPRYVIHLPAASADLAGAVELAYGLARSLDFLSEIDAGETTVSEEDAQHVHHRVCCDRLLPGRRRCALRARHDGSCDTEFPA</sequence>
<gene>
    <name evidence="2" type="ORF">ACFP2T_10775</name>
</gene>
<organism evidence="2 3">
    <name type="scientific">Plantactinospora solaniradicis</name>
    <dbReference type="NCBI Taxonomy" id="1723736"/>
    <lineage>
        <taxon>Bacteria</taxon>
        <taxon>Bacillati</taxon>
        <taxon>Actinomycetota</taxon>
        <taxon>Actinomycetes</taxon>
        <taxon>Micromonosporales</taxon>
        <taxon>Micromonosporaceae</taxon>
        <taxon>Plantactinospora</taxon>
    </lineage>
</organism>
<name>A0ABW1K746_9ACTN</name>
<protein>
    <submittedName>
        <fullName evidence="2">Uncharacterized protein</fullName>
    </submittedName>
</protein>
<feature type="region of interest" description="Disordered" evidence="1">
    <location>
        <begin position="1"/>
        <end position="25"/>
    </location>
</feature>
<proteinExistence type="predicted"/>
<dbReference type="RefSeq" id="WP_377420297.1">
    <property type="nucleotide sequence ID" value="NZ_JBHSPR010000008.1"/>
</dbReference>
<evidence type="ECO:0000313" key="3">
    <source>
        <dbReference type="Proteomes" id="UP001596203"/>
    </source>
</evidence>
<accession>A0ABW1K746</accession>
<dbReference type="Proteomes" id="UP001596203">
    <property type="component" value="Unassembled WGS sequence"/>
</dbReference>
<comment type="caution">
    <text evidence="2">The sequence shown here is derived from an EMBL/GenBank/DDBJ whole genome shotgun (WGS) entry which is preliminary data.</text>
</comment>
<reference evidence="3" key="1">
    <citation type="journal article" date="2019" name="Int. J. Syst. Evol. Microbiol.">
        <title>The Global Catalogue of Microorganisms (GCM) 10K type strain sequencing project: providing services to taxonomists for standard genome sequencing and annotation.</title>
        <authorList>
            <consortium name="The Broad Institute Genomics Platform"/>
            <consortium name="The Broad Institute Genome Sequencing Center for Infectious Disease"/>
            <person name="Wu L."/>
            <person name="Ma J."/>
        </authorList>
    </citation>
    <scope>NUCLEOTIDE SEQUENCE [LARGE SCALE GENOMIC DNA]</scope>
    <source>
        <strain evidence="3">ZS-35-S2</strain>
    </source>
</reference>
<dbReference type="EMBL" id="JBHSPR010000008">
    <property type="protein sequence ID" value="MFC6016684.1"/>
    <property type="molecule type" value="Genomic_DNA"/>
</dbReference>
<keyword evidence="3" id="KW-1185">Reference proteome</keyword>
<evidence type="ECO:0000256" key="1">
    <source>
        <dbReference type="SAM" id="MobiDB-lite"/>
    </source>
</evidence>
<evidence type="ECO:0000313" key="2">
    <source>
        <dbReference type="EMBL" id="MFC6016684.1"/>
    </source>
</evidence>